<evidence type="ECO:0000313" key="2">
    <source>
        <dbReference type="EMBL" id="KAK4883311.1"/>
    </source>
</evidence>
<dbReference type="Proteomes" id="UP001353858">
    <property type="component" value="Unassembled WGS sequence"/>
</dbReference>
<proteinExistence type="predicted"/>
<reference evidence="3" key="1">
    <citation type="submission" date="2023-01" db="EMBL/GenBank/DDBJ databases">
        <title>Key to firefly adult light organ development and bioluminescence: homeobox transcription factors regulate luciferase expression and transportation to peroxisome.</title>
        <authorList>
            <person name="Fu X."/>
        </authorList>
    </citation>
    <scope>NUCLEOTIDE SEQUENCE [LARGE SCALE GENOMIC DNA]</scope>
</reference>
<organism evidence="2 3">
    <name type="scientific">Aquatica leii</name>
    <dbReference type="NCBI Taxonomy" id="1421715"/>
    <lineage>
        <taxon>Eukaryota</taxon>
        <taxon>Metazoa</taxon>
        <taxon>Ecdysozoa</taxon>
        <taxon>Arthropoda</taxon>
        <taxon>Hexapoda</taxon>
        <taxon>Insecta</taxon>
        <taxon>Pterygota</taxon>
        <taxon>Neoptera</taxon>
        <taxon>Endopterygota</taxon>
        <taxon>Coleoptera</taxon>
        <taxon>Polyphaga</taxon>
        <taxon>Elateriformia</taxon>
        <taxon>Elateroidea</taxon>
        <taxon>Lampyridae</taxon>
        <taxon>Luciolinae</taxon>
        <taxon>Aquatica</taxon>
    </lineage>
</organism>
<dbReference type="EMBL" id="JARPUR010000002">
    <property type="protein sequence ID" value="KAK4883311.1"/>
    <property type="molecule type" value="Genomic_DNA"/>
</dbReference>
<dbReference type="AlphaFoldDB" id="A0AAN7PLB8"/>
<evidence type="ECO:0000256" key="1">
    <source>
        <dbReference type="SAM" id="MobiDB-lite"/>
    </source>
</evidence>
<accession>A0AAN7PLB8</accession>
<comment type="caution">
    <text evidence="2">The sequence shown here is derived from an EMBL/GenBank/DDBJ whole genome shotgun (WGS) entry which is preliminary data.</text>
</comment>
<sequence>MRLDLLLPAEQKKSQYWRKEEGSAYRKRLPRNCAGVTKRNVKFHEGENVYVRDYRRSKPSWVPVKIIKQNGSRNYKTITNENLIWRRLSDQIIKGPSYDYDDELDDLIPPLIVDPNDIIVNNDDRLEVVGKSATEFSSKEPIWEAETIADAPSTSHDCATRPIRNRKPPDWFRPTDSI</sequence>
<feature type="region of interest" description="Disordered" evidence="1">
    <location>
        <begin position="151"/>
        <end position="178"/>
    </location>
</feature>
<protein>
    <submittedName>
        <fullName evidence="2">Uncharacterized protein</fullName>
    </submittedName>
</protein>
<name>A0AAN7PLB8_9COLE</name>
<gene>
    <name evidence="2" type="ORF">RN001_006630</name>
</gene>
<keyword evidence="3" id="KW-1185">Reference proteome</keyword>
<evidence type="ECO:0000313" key="3">
    <source>
        <dbReference type="Proteomes" id="UP001353858"/>
    </source>
</evidence>